<dbReference type="Proteomes" id="UP000256862">
    <property type="component" value="Plasmid CO2235_mp"/>
</dbReference>
<accession>A0A375FLJ4</accession>
<sequence>MDVPKKRIFHGRHILLIYLNAAYFLNIVVMVQG</sequence>
<dbReference type="EMBL" id="OGUS01000141">
    <property type="protein sequence ID" value="SPC21968.1"/>
    <property type="molecule type" value="Genomic_DNA"/>
</dbReference>
<protein>
    <submittedName>
        <fullName evidence="2">Uncharacterized protein</fullName>
    </submittedName>
</protein>
<organism evidence="2 4">
    <name type="scientific">Cupriavidus oxalaticus</name>
    <dbReference type="NCBI Taxonomy" id="96344"/>
    <lineage>
        <taxon>Bacteria</taxon>
        <taxon>Pseudomonadati</taxon>
        <taxon>Pseudomonadota</taxon>
        <taxon>Betaproteobacteria</taxon>
        <taxon>Burkholderiales</taxon>
        <taxon>Burkholderiaceae</taxon>
        <taxon>Cupriavidus</taxon>
    </lineage>
</organism>
<evidence type="ECO:0000313" key="2">
    <source>
        <dbReference type="EMBL" id="SPC06346.1"/>
    </source>
</evidence>
<dbReference type="EMBL" id="OGUS01000058">
    <property type="protein sequence ID" value="SPC06346.1"/>
    <property type="molecule type" value="Genomic_DNA"/>
</dbReference>
<keyword evidence="1" id="KW-0812">Transmembrane</keyword>
<gene>
    <name evidence="3" type="ORF">CO2235_MP60198</name>
    <name evidence="2" type="ORF">CO2235_U530005</name>
</gene>
<geneLocation type="plasmid" evidence="4">
    <name>co2235_mp</name>
</geneLocation>
<reference evidence="2 4" key="2">
    <citation type="submission" date="2018-01" db="EMBL/GenBank/DDBJ databases">
        <authorList>
            <person name="Clerissi C."/>
        </authorList>
    </citation>
    <scope>NUCLEOTIDE SEQUENCE</scope>
    <source>
        <strain evidence="2">Cupriavidus oxalaticus LMG 2235</strain>
        <plasmid evidence="4">co2235_mp</plasmid>
    </source>
</reference>
<dbReference type="AlphaFoldDB" id="A0A375FLJ4"/>
<reference evidence="4" key="1">
    <citation type="submission" date="2018-01" db="EMBL/GenBank/DDBJ databases">
        <authorList>
            <person name="Gaut B.S."/>
            <person name="Morton B.R."/>
            <person name="Clegg M.T."/>
            <person name="Duvall M.R."/>
        </authorList>
    </citation>
    <scope>NUCLEOTIDE SEQUENCE [LARGE SCALE GENOMIC DNA]</scope>
</reference>
<evidence type="ECO:0000313" key="3">
    <source>
        <dbReference type="EMBL" id="SPC21968.1"/>
    </source>
</evidence>
<feature type="transmembrane region" description="Helical" evidence="1">
    <location>
        <begin position="12"/>
        <end position="31"/>
    </location>
</feature>
<keyword evidence="1" id="KW-1133">Transmembrane helix</keyword>
<keyword evidence="1" id="KW-0472">Membrane</keyword>
<evidence type="ECO:0000256" key="1">
    <source>
        <dbReference type="SAM" id="Phobius"/>
    </source>
</evidence>
<comment type="caution">
    <text evidence="2">The sequence shown here is derived from an EMBL/GenBank/DDBJ whole genome shotgun (WGS) entry which is preliminary data.</text>
</comment>
<proteinExistence type="predicted"/>
<evidence type="ECO:0000313" key="4">
    <source>
        <dbReference type="Proteomes" id="UP000256862"/>
    </source>
</evidence>
<name>A0A375FLJ4_9BURK</name>